<proteinExistence type="predicted"/>
<organism evidence="1">
    <name type="scientific">hydrothermal vent metagenome</name>
    <dbReference type="NCBI Taxonomy" id="652676"/>
    <lineage>
        <taxon>unclassified sequences</taxon>
        <taxon>metagenomes</taxon>
        <taxon>ecological metagenomes</taxon>
    </lineage>
</organism>
<evidence type="ECO:0000313" key="1">
    <source>
        <dbReference type="EMBL" id="VAW72452.1"/>
    </source>
</evidence>
<dbReference type="AlphaFoldDB" id="A0A3B0YAV5"/>
<protein>
    <submittedName>
        <fullName evidence="1">Uncharacterized protein</fullName>
    </submittedName>
</protein>
<gene>
    <name evidence="1" type="ORF">MNBD_GAMMA10-2234</name>
</gene>
<name>A0A3B0YAV5_9ZZZZ</name>
<accession>A0A3B0YAV5</accession>
<reference evidence="1" key="1">
    <citation type="submission" date="2018-06" db="EMBL/GenBank/DDBJ databases">
        <authorList>
            <person name="Zhirakovskaya E."/>
        </authorList>
    </citation>
    <scope>NUCLEOTIDE SEQUENCE</scope>
</reference>
<sequence>MEHKTTKIEFTESNARYTLLALRDLNEKLYSLAHNESIDEDERFFHANDLMESSRAYEKMEKKFIEIFGDNILKHNYDVL</sequence>
<dbReference type="EMBL" id="UOFJ01000663">
    <property type="protein sequence ID" value="VAW72452.1"/>
    <property type="molecule type" value="Genomic_DNA"/>
</dbReference>